<keyword evidence="1" id="KW-0732">Signal</keyword>
<keyword evidence="3" id="KW-1185">Reference proteome</keyword>
<dbReference type="STRING" id="582675.SAMN05192565_10437"/>
<feature type="signal peptide" evidence="1">
    <location>
        <begin position="1"/>
        <end position="20"/>
    </location>
</feature>
<dbReference type="AlphaFoldDB" id="A0A1I2SAP6"/>
<reference evidence="3" key="1">
    <citation type="submission" date="2016-10" db="EMBL/GenBank/DDBJ databases">
        <authorList>
            <person name="Varghese N."/>
            <person name="Submissions S."/>
        </authorList>
    </citation>
    <scope>NUCLEOTIDE SEQUENCE [LARGE SCALE GENOMIC DNA]</scope>
    <source>
        <strain evidence="3">Gh-105</strain>
    </source>
</reference>
<dbReference type="RefSeq" id="WP_091969434.1">
    <property type="nucleotide sequence ID" value="NZ_FOPM01000004.1"/>
</dbReference>
<name>A0A1I2SAP6_9HYPH</name>
<gene>
    <name evidence="2" type="ORF">SAMN05192565_10437</name>
</gene>
<proteinExistence type="predicted"/>
<feature type="chain" id="PRO_5011670148" evidence="1">
    <location>
        <begin position="21"/>
        <end position="148"/>
    </location>
</feature>
<evidence type="ECO:0000313" key="2">
    <source>
        <dbReference type="EMBL" id="SFG47967.1"/>
    </source>
</evidence>
<organism evidence="2 3">
    <name type="scientific">Methylobacterium gossipiicola</name>
    <dbReference type="NCBI Taxonomy" id="582675"/>
    <lineage>
        <taxon>Bacteria</taxon>
        <taxon>Pseudomonadati</taxon>
        <taxon>Pseudomonadota</taxon>
        <taxon>Alphaproteobacteria</taxon>
        <taxon>Hyphomicrobiales</taxon>
        <taxon>Methylobacteriaceae</taxon>
        <taxon>Methylobacterium</taxon>
    </lineage>
</organism>
<accession>A0A1I2SAP6</accession>
<dbReference type="OrthoDB" id="7996462at2"/>
<protein>
    <submittedName>
        <fullName evidence="2">Uncharacterized protein</fullName>
    </submittedName>
</protein>
<sequence>MRIPLTILGLSLALATPVRADPCGDLIARVTAATGATLVRRTADFAEFSAQDGIGLTLACGDLSATGAQFKGSTLPEGYFALFGKAGQAVNGLPAETIAEAGRTARRNAETKRHSQIDLGKALVTCSLSSMNGAPVTICAAIDKGDRT</sequence>
<dbReference type="Proteomes" id="UP000199229">
    <property type="component" value="Unassembled WGS sequence"/>
</dbReference>
<evidence type="ECO:0000313" key="3">
    <source>
        <dbReference type="Proteomes" id="UP000199229"/>
    </source>
</evidence>
<evidence type="ECO:0000256" key="1">
    <source>
        <dbReference type="SAM" id="SignalP"/>
    </source>
</evidence>
<dbReference type="EMBL" id="FOPM01000004">
    <property type="protein sequence ID" value="SFG47967.1"/>
    <property type="molecule type" value="Genomic_DNA"/>
</dbReference>